<evidence type="ECO:0008006" key="4">
    <source>
        <dbReference type="Google" id="ProtNLM"/>
    </source>
</evidence>
<feature type="chain" id="PRO_5011570568" description="Lipoprotein" evidence="1">
    <location>
        <begin position="19"/>
        <end position="137"/>
    </location>
</feature>
<dbReference type="OrthoDB" id="963096at2"/>
<name>A0A1H6JB01_9FLAO</name>
<dbReference type="Proteomes" id="UP000199634">
    <property type="component" value="Unassembled WGS sequence"/>
</dbReference>
<proteinExistence type="predicted"/>
<evidence type="ECO:0000313" key="2">
    <source>
        <dbReference type="EMBL" id="SEH59301.1"/>
    </source>
</evidence>
<organism evidence="2 3">
    <name type="scientific">Paenimyroides marinum</name>
    <dbReference type="NCBI Taxonomy" id="1159016"/>
    <lineage>
        <taxon>Bacteria</taxon>
        <taxon>Pseudomonadati</taxon>
        <taxon>Bacteroidota</taxon>
        <taxon>Flavobacteriia</taxon>
        <taxon>Flavobacteriales</taxon>
        <taxon>Flavobacteriaceae</taxon>
        <taxon>Paenimyroides</taxon>
    </lineage>
</organism>
<protein>
    <recommendedName>
        <fullName evidence="4">Lipoprotein</fullName>
    </recommendedName>
</protein>
<dbReference type="RefSeq" id="WP_091095725.1">
    <property type="nucleotide sequence ID" value="NZ_FNXE01000003.1"/>
</dbReference>
<keyword evidence="3" id="KW-1185">Reference proteome</keyword>
<accession>A0A1H6JB01</accession>
<dbReference type="AlphaFoldDB" id="A0A1H6JB01"/>
<dbReference type="EMBL" id="FNXE01000003">
    <property type="protein sequence ID" value="SEH59301.1"/>
    <property type="molecule type" value="Genomic_DNA"/>
</dbReference>
<evidence type="ECO:0000256" key="1">
    <source>
        <dbReference type="SAM" id="SignalP"/>
    </source>
</evidence>
<reference evidence="2 3" key="1">
    <citation type="submission" date="2016-10" db="EMBL/GenBank/DDBJ databases">
        <authorList>
            <person name="de Groot N.N."/>
        </authorList>
    </citation>
    <scope>NUCLEOTIDE SEQUENCE [LARGE SCALE GENOMIC DNA]</scope>
    <source>
        <strain evidence="2 3">CGMCC 1.10825</strain>
    </source>
</reference>
<gene>
    <name evidence="2" type="ORF">SAMN02927937_00370</name>
</gene>
<feature type="signal peptide" evidence="1">
    <location>
        <begin position="1"/>
        <end position="18"/>
    </location>
</feature>
<keyword evidence="1" id="KW-0732">Signal</keyword>
<evidence type="ECO:0000313" key="3">
    <source>
        <dbReference type="Proteomes" id="UP000199634"/>
    </source>
</evidence>
<dbReference type="PROSITE" id="PS51257">
    <property type="entry name" value="PROKAR_LIPOPROTEIN"/>
    <property type="match status" value="1"/>
</dbReference>
<sequence>MKKIFSLLLLFIPLVALTTACEHDEEDPITTTSPYSKYKGAWVGTYSGSDSGEIEFNVKNDGTVIGTVESENFTDLELSLKGKVSIQGEVKLIFINTNEDGNEEEIGSFTGTMSETHSSGPWVNDSKGIKGTWIAGR</sequence>